<evidence type="ECO:0000256" key="2">
    <source>
        <dbReference type="ARBA" id="ARBA00007405"/>
    </source>
</evidence>
<dbReference type="GO" id="GO:0031419">
    <property type="term" value="F:cobalamin binding"/>
    <property type="evidence" value="ECO:0007669"/>
    <property type="project" value="UniProtKB-KW"/>
</dbReference>
<comment type="catalytic activity">
    <reaction evidence="12 13">
        <text>a 2'-deoxyribonucleoside 5'-diphosphate + [thioredoxin]-disulfide + H2O = a ribonucleoside 5'-diphosphate + [thioredoxin]-dithiol</text>
        <dbReference type="Rhea" id="RHEA:23252"/>
        <dbReference type="Rhea" id="RHEA-COMP:10698"/>
        <dbReference type="Rhea" id="RHEA-COMP:10700"/>
        <dbReference type="ChEBI" id="CHEBI:15377"/>
        <dbReference type="ChEBI" id="CHEBI:29950"/>
        <dbReference type="ChEBI" id="CHEBI:50058"/>
        <dbReference type="ChEBI" id="CHEBI:57930"/>
        <dbReference type="ChEBI" id="CHEBI:73316"/>
        <dbReference type="EC" id="1.17.4.1"/>
    </reaction>
</comment>
<dbReference type="PANTHER" id="PTHR43371:SF1">
    <property type="entry name" value="RIBONUCLEOSIDE-DIPHOSPHATE REDUCTASE"/>
    <property type="match status" value="1"/>
</dbReference>
<keyword evidence="6 13" id="KW-0237">DNA synthesis</keyword>
<dbReference type="NCBIfam" id="TIGR02504">
    <property type="entry name" value="NrdJ_Z"/>
    <property type="match status" value="1"/>
</dbReference>
<dbReference type="FunFam" id="3.20.70.20:FF:000017">
    <property type="entry name" value="Vitamin B12-dependent ribonucleotide reductase"/>
    <property type="match status" value="1"/>
</dbReference>
<evidence type="ECO:0000256" key="14">
    <source>
        <dbReference type="SAM" id="MobiDB-lite"/>
    </source>
</evidence>
<evidence type="ECO:0000256" key="7">
    <source>
        <dbReference type="ARBA" id="ARBA00022741"/>
    </source>
</evidence>
<dbReference type="InterPro" id="IPR050862">
    <property type="entry name" value="RdRp_reductase_class-2"/>
</dbReference>
<keyword evidence="7 13" id="KW-0547">Nucleotide-binding</keyword>
<dbReference type="GO" id="GO:0004748">
    <property type="term" value="F:ribonucleoside-diphosphate reductase activity, thioredoxin disulfide as acceptor"/>
    <property type="evidence" value="ECO:0007669"/>
    <property type="project" value="UniProtKB-EC"/>
</dbReference>
<evidence type="ECO:0000259" key="16">
    <source>
        <dbReference type="Pfam" id="PF08471"/>
    </source>
</evidence>
<dbReference type="EC" id="1.17.4.1" evidence="3 13"/>
<evidence type="ECO:0000256" key="13">
    <source>
        <dbReference type="RuleBase" id="RU364064"/>
    </source>
</evidence>
<dbReference type="InterPro" id="IPR013344">
    <property type="entry name" value="RNR_NrdJ/NrdZ"/>
</dbReference>
<organism evidence="18 19">
    <name type="scientific">Mesorhizobium alhagi CCNWXJ12-2</name>
    <dbReference type="NCBI Taxonomy" id="1107882"/>
    <lineage>
        <taxon>Bacteria</taxon>
        <taxon>Pseudomonadati</taxon>
        <taxon>Pseudomonadota</taxon>
        <taxon>Alphaproteobacteria</taxon>
        <taxon>Hyphomicrobiales</taxon>
        <taxon>Phyllobacteriaceae</taxon>
        <taxon>Allomesorhizobium</taxon>
    </lineage>
</organism>
<dbReference type="Pfam" id="PF08471">
    <property type="entry name" value="Ribonuc_red_2_N"/>
    <property type="match status" value="1"/>
</dbReference>
<dbReference type="SUPFAM" id="SSF75625">
    <property type="entry name" value="YebC-like"/>
    <property type="match status" value="1"/>
</dbReference>
<proteinExistence type="inferred from homology"/>
<dbReference type="Pfam" id="PF12637">
    <property type="entry name" value="TSCPD"/>
    <property type="match status" value="1"/>
</dbReference>
<keyword evidence="9" id="KW-1015">Disulfide bond</keyword>
<feature type="compositionally biased region" description="Gly residues" evidence="14">
    <location>
        <begin position="1137"/>
        <end position="1147"/>
    </location>
</feature>
<dbReference type="OrthoDB" id="9762933at2"/>
<evidence type="ECO:0000256" key="9">
    <source>
        <dbReference type="ARBA" id="ARBA00023157"/>
    </source>
</evidence>
<evidence type="ECO:0000256" key="6">
    <source>
        <dbReference type="ARBA" id="ARBA00022634"/>
    </source>
</evidence>
<evidence type="ECO:0000259" key="17">
    <source>
        <dbReference type="Pfam" id="PF12637"/>
    </source>
</evidence>
<dbReference type="PANTHER" id="PTHR43371">
    <property type="entry name" value="VITAMIN B12-DEPENDENT RIBONUCLEOTIDE REDUCTASE"/>
    <property type="match status" value="1"/>
</dbReference>
<accession>H0HRY5</accession>
<evidence type="ECO:0000256" key="4">
    <source>
        <dbReference type="ARBA" id="ARBA00014409"/>
    </source>
</evidence>
<feature type="domain" description="Ribonucleotide reductase class II vitamin B12-dependent N-terminal" evidence="16">
    <location>
        <begin position="22"/>
        <end position="147"/>
    </location>
</feature>
<protein>
    <recommendedName>
        <fullName evidence="4 13">Vitamin B12-dependent ribonucleotide reductase</fullName>
        <ecNumber evidence="3 13">1.17.4.1</ecNumber>
    </recommendedName>
</protein>
<comment type="similarity">
    <text evidence="2 13">Belongs to the ribonucleoside diphosphate reductase class-2 family.</text>
</comment>
<sequence length="1274" mass="138577">MRIERRFTKDGQSAYAEIEFRKALSEIKNPDGSVVFRLADIDVPAQFSQVAADILAQKYFRKAGVPARLKKVEETGVPSFLWRSVPDEAALAELPEKDRYGSETDARQVFDRLAGTWTYWGWKGGYFASEEDARAFKDELSYMLATQRVAPNSPQWFNTGLHWAYGIDGPGQGHFYVDPFTGKLTKSKSAYEHPQPHACFIQSVADDLVNEGGIMDLWVREARLFKYGSGTGSNFSYLRGEGEKLSGGGRSSGLMSFLKIGDRAAGAIKSGGTTRRAAKMVVVDADHPDIEAYIDWKVNEEQKVASLVTGSKIVKQHLAKIMAACINCEADNGDCFDPLKNPALKREIKAAKKNSVPENYVKRVIQFARQGYTSIDFKTYDTDWDSEAYLTVSGQNSNNSVSLKDDFLRAVENDGEWNLLARKDGKVMKTLPARELWEKIGHAAWASADPGLHFNTTMNDWHTCASAGAIRASNPCSEYMFLDDTACNLASINLLPYRNGDGNIDIAAYEHTVRLWTIVLEISVMMAQFPSKEIAKLSYEYRTLGLGYANIGGLLMTSGIPYDSAEGRAIGGALTAIMTGVAYATSAEMASELGAFPDYDRNAQNMLRVMRNHRRAAYGDRDGYEKLSVAPVPLVASDCPQAELITHARAAWDRAIELGEEHGYRNAQATVIAPTGTIGLVMDCDTTGIEPDFALVKFKKLAGGGYFKIINRAVPEALRTLGYTEAQIAEIEAYAVGHGNLNQAPGINPGSLKAKGFTDEKIAAVNAALGQAFDIKFVFNQWTLGADWVKETFGFTDEQLNDFSFEILPAIGFSRKEIEAANIHICGAMTLEGAPFLKDEHLPVFDCANPCGKIGKRYLSVESHIKMMAAAQPFISGAISKTINMPNEATVEDCKNAYMLSWKLALKANALYRDGSKLSQPLNASLIADDEEDEDDAVEALIAAPAAARAAQVTEKIVERVVERLYRDREKLPNRRKGYTQKAVIGGHKVYLRTGEFDDGRLGEIFIDMHKEGAAFRAMMNNFAIAISIGLQYGVPLDEYVDAFTFTKFEPAGMVQGNDAIKNATSILDYVFRELAVSYLDRHDLAHVDQSDFDKTALGRGISEGKALPFSKGLTRGASPLKVVSGQGVAGPDPKGFAGGGQAGGTGQPARSAPVAFSGSNVRALASASANAGLAVKPALVTEGATAFKRDYEERARELTEEALEDEASAASALFTDEAAEAAAEAKAKAADRRAKSLMQGYTGNSCSECQNFTMVRNGTCEKCDTCGATSGCS</sequence>
<dbReference type="GO" id="GO:0000166">
    <property type="term" value="F:nucleotide binding"/>
    <property type="evidence" value="ECO:0007669"/>
    <property type="project" value="UniProtKB-KW"/>
</dbReference>
<dbReference type="RefSeq" id="WP_008836545.1">
    <property type="nucleotide sequence ID" value="NZ_AHAM01000119.1"/>
</dbReference>
<name>H0HRY5_9HYPH</name>
<evidence type="ECO:0000256" key="11">
    <source>
        <dbReference type="ARBA" id="ARBA00025437"/>
    </source>
</evidence>
<keyword evidence="8 13" id="KW-0560">Oxidoreductase</keyword>
<keyword evidence="5 13" id="KW-0846">Cobalamin</keyword>
<evidence type="ECO:0000313" key="19">
    <source>
        <dbReference type="Proteomes" id="UP000003250"/>
    </source>
</evidence>
<gene>
    <name evidence="18" type="ORF">MAXJ12_14615</name>
</gene>
<feature type="domain" description="Ribonucleotide reductase large subunit C-terminal" evidence="15">
    <location>
        <begin position="198"/>
        <end position="747"/>
    </location>
</feature>
<feature type="domain" description="Ribonucleotide reductase large subunit C-terminal" evidence="15">
    <location>
        <begin position="814"/>
        <end position="912"/>
    </location>
</feature>
<dbReference type="Pfam" id="PF02867">
    <property type="entry name" value="Ribonuc_red_lgC"/>
    <property type="match status" value="2"/>
</dbReference>
<evidence type="ECO:0000313" key="18">
    <source>
        <dbReference type="EMBL" id="EHK56509.1"/>
    </source>
</evidence>
<dbReference type="InterPro" id="IPR013678">
    <property type="entry name" value="RNR_2_N"/>
</dbReference>
<reference evidence="18 19" key="1">
    <citation type="journal article" date="2012" name="J. Bacteriol.">
        <title>Draft Genome Sequence of Mesorhizobium alhagi CCNWXJ12-2T, a Novel Salt-Resistant Species Isolated from the Desert of Northwestern China.</title>
        <authorList>
            <person name="Zhou M."/>
            <person name="Chen W."/>
            <person name="Chen H."/>
            <person name="Wei G."/>
        </authorList>
    </citation>
    <scope>NUCLEOTIDE SEQUENCE [LARGE SCALE GENOMIC DNA]</scope>
    <source>
        <strain evidence="18 19">CCNWXJ12-2</strain>
    </source>
</reference>
<comment type="function">
    <text evidence="11 13">Catalyzes the reduction of ribonucleotides to deoxyribonucleotides. May function to provide a pool of deoxyribonucleotide precursors for DNA repair during oxygen limitation and/or for immediate growth after restoration of oxygen.</text>
</comment>
<dbReference type="PATRIC" id="fig|1107882.3.peg.2849"/>
<dbReference type="SUPFAM" id="SSF51998">
    <property type="entry name" value="PFL-like glycyl radical enzymes"/>
    <property type="match status" value="1"/>
</dbReference>
<dbReference type="EMBL" id="AHAM01000119">
    <property type="protein sequence ID" value="EHK56509.1"/>
    <property type="molecule type" value="Genomic_DNA"/>
</dbReference>
<keyword evidence="10 13" id="KW-0170">Cobalt</keyword>
<evidence type="ECO:0000256" key="10">
    <source>
        <dbReference type="ARBA" id="ARBA00023285"/>
    </source>
</evidence>
<evidence type="ECO:0000259" key="15">
    <source>
        <dbReference type="Pfam" id="PF02867"/>
    </source>
</evidence>
<dbReference type="Proteomes" id="UP000003250">
    <property type="component" value="Unassembled WGS sequence"/>
</dbReference>
<feature type="domain" description="TSCPD" evidence="17">
    <location>
        <begin position="972"/>
        <end position="1076"/>
    </location>
</feature>
<evidence type="ECO:0000256" key="8">
    <source>
        <dbReference type="ARBA" id="ARBA00023002"/>
    </source>
</evidence>
<dbReference type="GO" id="GO:0071897">
    <property type="term" value="P:DNA biosynthetic process"/>
    <property type="evidence" value="ECO:0007669"/>
    <property type="project" value="UniProtKB-KW"/>
</dbReference>
<dbReference type="InterPro" id="IPR029072">
    <property type="entry name" value="YebC-like"/>
</dbReference>
<evidence type="ECO:0000256" key="1">
    <source>
        <dbReference type="ARBA" id="ARBA00001922"/>
    </source>
</evidence>
<dbReference type="Gene3D" id="3.20.70.20">
    <property type="match status" value="3"/>
</dbReference>
<dbReference type="CDD" id="cd02888">
    <property type="entry name" value="RNR_II_dimer"/>
    <property type="match status" value="1"/>
</dbReference>
<dbReference type="AlphaFoldDB" id="H0HRY5"/>
<dbReference type="InterPro" id="IPR024434">
    <property type="entry name" value="TSCPD_dom"/>
</dbReference>
<feature type="region of interest" description="Disordered" evidence="14">
    <location>
        <begin position="1133"/>
        <end position="1154"/>
    </location>
</feature>
<comment type="cofactor">
    <cofactor evidence="1 13">
        <name>adenosylcob(III)alamin</name>
        <dbReference type="ChEBI" id="CHEBI:18408"/>
    </cofactor>
</comment>
<dbReference type="NCBIfam" id="NF005736">
    <property type="entry name" value="PRK07562.1"/>
    <property type="match status" value="1"/>
</dbReference>
<keyword evidence="19" id="KW-1185">Reference proteome</keyword>
<dbReference type="GO" id="GO:0050897">
    <property type="term" value="F:cobalt ion binding"/>
    <property type="evidence" value="ECO:0007669"/>
    <property type="project" value="InterPro"/>
</dbReference>
<dbReference type="InterPro" id="IPR000788">
    <property type="entry name" value="RNR_lg_C"/>
</dbReference>
<evidence type="ECO:0000256" key="3">
    <source>
        <dbReference type="ARBA" id="ARBA00012274"/>
    </source>
</evidence>
<evidence type="ECO:0000256" key="12">
    <source>
        <dbReference type="ARBA" id="ARBA00047754"/>
    </source>
</evidence>
<dbReference type="FunFam" id="3.20.70.20:FF:000016">
    <property type="entry name" value="Vitamin B12-dependent ribonucleotide reductase"/>
    <property type="match status" value="1"/>
</dbReference>
<evidence type="ECO:0000256" key="5">
    <source>
        <dbReference type="ARBA" id="ARBA00022628"/>
    </source>
</evidence>